<protein>
    <submittedName>
        <fullName evidence="1">Uncharacterized protein</fullName>
    </submittedName>
</protein>
<dbReference type="Proteomes" id="UP000729402">
    <property type="component" value="Unassembled WGS sequence"/>
</dbReference>
<keyword evidence="2" id="KW-1185">Reference proteome</keyword>
<comment type="caution">
    <text evidence="1">The sequence shown here is derived from an EMBL/GenBank/DDBJ whole genome shotgun (WGS) entry which is preliminary data.</text>
</comment>
<dbReference type="EMBL" id="JAAALK010000283">
    <property type="protein sequence ID" value="KAG8070362.1"/>
    <property type="molecule type" value="Genomic_DNA"/>
</dbReference>
<reference evidence="1" key="1">
    <citation type="journal article" date="2021" name="bioRxiv">
        <title>Whole Genome Assembly and Annotation of Northern Wild Rice, Zizania palustris L., Supports a Whole Genome Duplication in the Zizania Genus.</title>
        <authorList>
            <person name="Haas M."/>
            <person name="Kono T."/>
            <person name="Macchietto M."/>
            <person name="Millas R."/>
            <person name="McGilp L."/>
            <person name="Shao M."/>
            <person name="Duquette J."/>
            <person name="Hirsch C.N."/>
            <person name="Kimball J."/>
        </authorList>
    </citation>
    <scope>NUCLEOTIDE SEQUENCE</scope>
    <source>
        <tissue evidence="1">Fresh leaf tissue</tissue>
    </source>
</reference>
<proteinExistence type="predicted"/>
<reference evidence="1" key="2">
    <citation type="submission" date="2021-02" db="EMBL/GenBank/DDBJ databases">
        <authorList>
            <person name="Kimball J.A."/>
            <person name="Haas M.W."/>
            <person name="Macchietto M."/>
            <person name="Kono T."/>
            <person name="Duquette J."/>
            <person name="Shao M."/>
        </authorList>
    </citation>
    <scope>NUCLEOTIDE SEQUENCE</scope>
    <source>
        <tissue evidence="1">Fresh leaf tissue</tissue>
    </source>
</reference>
<gene>
    <name evidence="1" type="ORF">GUJ93_ZPchr0006g45007</name>
</gene>
<evidence type="ECO:0000313" key="1">
    <source>
        <dbReference type="EMBL" id="KAG8070362.1"/>
    </source>
</evidence>
<name>A0A8J5SJF8_ZIZPA</name>
<organism evidence="1 2">
    <name type="scientific">Zizania palustris</name>
    <name type="common">Northern wild rice</name>
    <dbReference type="NCBI Taxonomy" id="103762"/>
    <lineage>
        <taxon>Eukaryota</taxon>
        <taxon>Viridiplantae</taxon>
        <taxon>Streptophyta</taxon>
        <taxon>Embryophyta</taxon>
        <taxon>Tracheophyta</taxon>
        <taxon>Spermatophyta</taxon>
        <taxon>Magnoliopsida</taxon>
        <taxon>Liliopsida</taxon>
        <taxon>Poales</taxon>
        <taxon>Poaceae</taxon>
        <taxon>BOP clade</taxon>
        <taxon>Oryzoideae</taxon>
        <taxon>Oryzeae</taxon>
        <taxon>Zizaniinae</taxon>
        <taxon>Zizania</taxon>
    </lineage>
</organism>
<dbReference type="AlphaFoldDB" id="A0A8J5SJF8"/>
<evidence type="ECO:0000313" key="2">
    <source>
        <dbReference type="Proteomes" id="UP000729402"/>
    </source>
</evidence>
<sequence length="140" mass="15231">MEGEGRDQEGWIMKPHLTLNSQVHRMPASILFTTTLEQKQSGSHSSLIRLFISCPLAVLARRIHPHPFRLPASGVGALSQKASFLLLAAAGARFIRGRPQPLCSFGSWLTAHFSSLCCSQVSKTGEAGVVQKISHTHSMV</sequence>
<accession>A0A8J5SJF8</accession>